<sequence>MRHLSRTAALSLFLILGGCSVGPNFHKRDPVAASHWHESVTPRRSHPDETAPIEAQWWKLYKDPVLTALEQDVLDANLDLREAALHFEQSRAERRIAAAARLPQVQGAGSYARERASTNGILGLLGTEGNRDPAQIADGTQGFGPAAAAGPKGNPSFNLPQYGLGASWEVDLWGHVRRQVEAATASMQAMREMQRDTLVSLMAETAQNYIALRNVQAQTEITRQSLDIARHSVDLTVLRVTQGTATKLDLAYARGQLHGFEARLPQLHREEVHLLNALAFLMAREPGTLSRRLAGTGNIPPLPETIPVGLPSQLAERRPDIRAAQARLHAATATIGVAVADFFPRITLSGSLDVQALQFSGLGSWASRQYGFGPTMTIPLFEGGKLAGQLALRRLQQKEAAIALQRTVLHAWEEVDDAMADLGTAQERHDRLAEAVTESETAVRVAQLQYAQGAGDFLNILTTQNGLLESRSALSDARADVSASMARLYRALGGGWARS</sequence>
<dbReference type="InterPro" id="IPR003423">
    <property type="entry name" value="OMP_efflux"/>
</dbReference>
<dbReference type="InterPro" id="IPR010131">
    <property type="entry name" value="MdtP/NodT-like"/>
</dbReference>
<comment type="subcellular location">
    <subcellularLocation>
        <location evidence="2">Cell membrane</location>
        <topology evidence="2">Lipid-anchor</topology>
    </subcellularLocation>
</comment>
<evidence type="ECO:0000313" key="3">
    <source>
        <dbReference type="EMBL" id="CDG39085.1"/>
    </source>
</evidence>
<keyword evidence="2" id="KW-0564">Palmitate</keyword>
<dbReference type="Pfam" id="PF02321">
    <property type="entry name" value="OEP"/>
    <property type="match status" value="2"/>
</dbReference>
<dbReference type="AlphaFoldDB" id="A0A060QDT9"/>
<gene>
    <name evidence="3" type="ORF">ASAP_1040</name>
</gene>
<keyword evidence="2" id="KW-0449">Lipoprotein</keyword>
<dbReference type="Gene3D" id="2.20.200.10">
    <property type="entry name" value="Outer membrane efflux proteins (OEP)"/>
    <property type="match status" value="1"/>
</dbReference>
<keyword evidence="2" id="KW-1134">Transmembrane beta strand</keyword>
<evidence type="ECO:0000313" key="4">
    <source>
        <dbReference type="Proteomes" id="UP000027583"/>
    </source>
</evidence>
<dbReference type="GO" id="GO:0015562">
    <property type="term" value="F:efflux transmembrane transporter activity"/>
    <property type="evidence" value="ECO:0007669"/>
    <property type="project" value="InterPro"/>
</dbReference>
<dbReference type="SUPFAM" id="SSF56954">
    <property type="entry name" value="Outer membrane efflux proteins (OEP)"/>
    <property type="match status" value="1"/>
</dbReference>
<comment type="caution">
    <text evidence="3">The sequence shown here is derived from an EMBL/GenBank/DDBJ whole genome shotgun (WGS) entry which is preliminary data.</text>
</comment>
<keyword evidence="2" id="KW-0812">Transmembrane</keyword>
<dbReference type="eggNOG" id="COG1538">
    <property type="taxonomic scope" value="Bacteria"/>
</dbReference>
<name>A0A060QDT9_9PROT</name>
<reference evidence="3 4" key="1">
    <citation type="journal article" date="2014" name="Genome Biol. Evol.">
        <title>Acetic acid bacteria genomes reveal functional traits for adaptation to life in insect guts.</title>
        <authorList>
            <person name="Chouaia B."/>
            <person name="Gaiarsa S."/>
            <person name="Crotti E."/>
            <person name="Comandatore F."/>
            <person name="Degli Esposti M."/>
            <person name="Ricci I."/>
            <person name="Alma A."/>
            <person name="Favia G."/>
            <person name="Bandi C."/>
            <person name="Daffonchio D."/>
        </authorList>
    </citation>
    <scope>NUCLEOTIDE SEQUENCE [LARGE SCALE GENOMIC DNA]</scope>
    <source>
        <strain evidence="3 4">SF2.1</strain>
    </source>
</reference>
<dbReference type="EMBL" id="CBLX010000008">
    <property type="protein sequence ID" value="CDG39085.1"/>
    <property type="molecule type" value="Genomic_DNA"/>
</dbReference>
<protein>
    <submittedName>
        <fullName evidence="3">Outer membrane component of tripartite multidrug resistance system</fullName>
    </submittedName>
</protein>
<organism evidence="3 4">
    <name type="scientific">Asaia bogorensis</name>
    <dbReference type="NCBI Taxonomy" id="91915"/>
    <lineage>
        <taxon>Bacteria</taxon>
        <taxon>Pseudomonadati</taxon>
        <taxon>Pseudomonadota</taxon>
        <taxon>Alphaproteobacteria</taxon>
        <taxon>Acetobacterales</taxon>
        <taxon>Acetobacteraceae</taxon>
        <taxon>Asaia</taxon>
    </lineage>
</organism>
<dbReference type="PANTHER" id="PTHR30203">
    <property type="entry name" value="OUTER MEMBRANE CATION EFFLUX PROTEIN"/>
    <property type="match status" value="1"/>
</dbReference>
<dbReference type="Gene3D" id="1.20.1600.10">
    <property type="entry name" value="Outer membrane efflux proteins (OEP)"/>
    <property type="match status" value="1"/>
</dbReference>
<proteinExistence type="inferred from homology"/>
<comment type="similarity">
    <text evidence="1 2">Belongs to the outer membrane factor (OMF) (TC 1.B.17) family.</text>
</comment>
<keyword evidence="2" id="KW-0472">Membrane</keyword>
<dbReference type="Proteomes" id="UP000027583">
    <property type="component" value="Unassembled WGS sequence"/>
</dbReference>
<dbReference type="NCBIfam" id="TIGR01845">
    <property type="entry name" value="outer_NodT"/>
    <property type="match status" value="1"/>
</dbReference>
<dbReference type="PANTHER" id="PTHR30203:SF25">
    <property type="entry name" value="OUTER MEMBRANE PROTEIN-RELATED"/>
    <property type="match status" value="1"/>
</dbReference>
<dbReference type="RefSeq" id="WP_023979868.1">
    <property type="nucleotide sequence ID" value="NZ_CBLX010000008.1"/>
</dbReference>
<evidence type="ECO:0000256" key="1">
    <source>
        <dbReference type="ARBA" id="ARBA00007613"/>
    </source>
</evidence>
<dbReference type="GO" id="GO:0005886">
    <property type="term" value="C:plasma membrane"/>
    <property type="evidence" value="ECO:0007669"/>
    <property type="project" value="UniProtKB-SubCell"/>
</dbReference>
<evidence type="ECO:0000256" key="2">
    <source>
        <dbReference type="RuleBase" id="RU362097"/>
    </source>
</evidence>
<dbReference type="PROSITE" id="PS51257">
    <property type="entry name" value="PROKAR_LIPOPROTEIN"/>
    <property type="match status" value="1"/>
</dbReference>
<reference evidence="3 4" key="2">
    <citation type="journal article" date="2014" name="PLoS ONE">
        <title>Evolution of mitochondria reconstructed from the energy metabolism of living bacteria.</title>
        <authorList>
            <person name="Degli Esposti M."/>
            <person name="Chouaia B."/>
            <person name="Comandatore F."/>
            <person name="Crotti E."/>
            <person name="Sassera D."/>
            <person name="Lievens P.M."/>
            <person name="Daffonchio D."/>
            <person name="Bandi C."/>
        </authorList>
    </citation>
    <scope>NUCLEOTIDE SEQUENCE [LARGE SCALE GENOMIC DNA]</scope>
    <source>
        <strain evidence="3 4">SF2.1</strain>
    </source>
</reference>
<accession>A0A060QDT9</accession>